<proteinExistence type="predicted"/>
<organism evidence="3 4">
    <name type="scientific">Marchantia polymorpha subsp. ruderalis</name>
    <dbReference type="NCBI Taxonomy" id="1480154"/>
    <lineage>
        <taxon>Eukaryota</taxon>
        <taxon>Viridiplantae</taxon>
        <taxon>Streptophyta</taxon>
        <taxon>Embryophyta</taxon>
        <taxon>Marchantiophyta</taxon>
        <taxon>Marchantiopsida</taxon>
        <taxon>Marchantiidae</taxon>
        <taxon>Marchantiales</taxon>
        <taxon>Marchantiaceae</taxon>
        <taxon>Marchantia</taxon>
    </lineage>
</organism>
<name>A0A176VPS6_MARPO</name>
<evidence type="ECO:0000313" key="3">
    <source>
        <dbReference type="EMBL" id="OAE21965.1"/>
    </source>
</evidence>
<dbReference type="EMBL" id="LVLJ01003307">
    <property type="protein sequence ID" value="OAE21965.1"/>
    <property type="molecule type" value="Genomic_DNA"/>
</dbReference>
<dbReference type="AlphaFoldDB" id="A0A176VPS6"/>
<feature type="signal peptide" evidence="2">
    <location>
        <begin position="1"/>
        <end position="19"/>
    </location>
</feature>
<reference evidence="3" key="1">
    <citation type="submission" date="2016-03" db="EMBL/GenBank/DDBJ databases">
        <title>Mechanisms controlling the formation of the plant cell surface in tip-growing cells are functionally conserved among land plants.</title>
        <authorList>
            <person name="Honkanen S."/>
            <person name="Jones V.A."/>
            <person name="Morieri G."/>
            <person name="Champion C."/>
            <person name="Hetherington A.J."/>
            <person name="Kelly S."/>
            <person name="Saint-Marcoux D."/>
            <person name="Proust H."/>
            <person name="Prescott H."/>
            <person name="Dolan L."/>
        </authorList>
    </citation>
    <scope>NUCLEOTIDE SEQUENCE [LARGE SCALE GENOMIC DNA]</scope>
    <source>
        <tissue evidence="3">Whole gametophyte</tissue>
    </source>
</reference>
<accession>A0A176VPS6</accession>
<evidence type="ECO:0000256" key="2">
    <source>
        <dbReference type="SAM" id="SignalP"/>
    </source>
</evidence>
<gene>
    <name evidence="3" type="ORF">AXG93_242s1500</name>
</gene>
<evidence type="ECO:0000256" key="1">
    <source>
        <dbReference type="SAM" id="MobiDB-lite"/>
    </source>
</evidence>
<feature type="chain" id="PRO_5008052002" evidence="2">
    <location>
        <begin position="20"/>
        <end position="146"/>
    </location>
</feature>
<feature type="region of interest" description="Disordered" evidence="1">
    <location>
        <begin position="124"/>
        <end position="146"/>
    </location>
</feature>
<sequence length="146" mass="16251">MFLWVFGLFLLRSLMVVRALSVSDGRLILPAEAQNTMLGIIEHGVLNVLAPVCIHRFLLILSVVISSLVPRSARSCFSSEADIVRPTFLRSMKEAGTTVKSKKSIERRFVQELMVIHPSNMSADLRGNLSSPSELQQEPFDIKNIA</sequence>
<keyword evidence="2" id="KW-0732">Signal</keyword>
<keyword evidence="4" id="KW-1185">Reference proteome</keyword>
<protein>
    <submittedName>
        <fullName evidence="3">Uncharacterized protein</fullName>
    </submittedName>
</protein>
<comment type="caution">
    <text evidence="3">The sequence shown here is derived from an EMBL/GenBank/DDBJ whole genome shotgun (WGS) entry which is preliminary data.</text>
</comment>
<dbReference type="Proteomes" id="UP000077202">
    <property type="component" value="Unassembled WGS sequence"/>
</dbReference>
<evidence type="ECO:0000313" key="4">
    <source>
        <dbReference type="Proteomes" id="UP000077202"/>
    </source>
</evidence>